<evidence type="ECO:0000313" key="3">
    <source>
        <dbReference type="Proteomes" id="UP000437748"/>
    </source>
</evidence>
<dbReference type="RefSeq" id="WP_153420104.1">
    <property type="nucleotide sequence ID" value="NZ_WFLM01000003.1"/>
</dbReference>
<dbReference type="EMBL" id="WFLM01000003">
    <property type="protein sequence ID" value="KAB8038780.1"/>
    <property type="molecule type" value="Genomic_DNA"/>
</dbReference>
<dbReference type="GO" id="GO:0008081">
    <property type="term" value="F:phosphoric diester hydrolase activity"/>
    <property type="evidence" value="ECO:0007669"/>
    <property type="project" value="InterPro"/>
</dbReference>
<name>A0A6N6VS47_9BACT</name>
<feature type="domain" description="GP-PDE" evidence="1">
    <location>
        <begin position="8"/>
        <end position="242"/>
    </location>
</feature>
<protein>
    <submittedName>
        <fullName evidence="2">Glycerophosphoryl diester phosphodiesterase</fullName>
    </submittedName>
</protein>
<reference evidence="2 3" key="1">
    <citation type="submission" date="2019-10" db="EMBL/GenBank/DDBJ databases">
        <title>New species of Slilvanegrellaceae.</title>
        <authorList>
            <person name="Pitt A."/>
            <person name="Hahn M.W."/>
        </authorList>
    </citation>
    <scope>NUCLEOTIDE SEQUENCE [LARGE SCALE GENOMIC DNA]</scope>
    <source>
        <strain evidence="2 3">SP-Ram-0.45-NSY-1</strain>
    </source>
</reference>
<keyword evidence="3" id="KW-1185">Reference proteome</keyword>
<dbReference type="Gene3D" id="3.20.20.190">
    <property type="entry name" value="Phosphatidylinositol (PI) phosphodiesterase"/>
    <property type="match status" value="1"/>
</dbReference>
<dbReference type="GO" id="GO:0006629">
    <property type="term" value="P:lipid metabolic process"/>
    <property type="evidence" value="ECO:0007669"/>
    <property type="project" value="InterPro"/>
</dbReference>
<accession>A0A6N6VS47</accession>
<gene>
    <name evidence="2" type="ORF">GCL60_07915</name>
</gene>
<sequence length="242" mass="27285">MLTSTKIPRIIGHRGAKGLAPENTLVSFRKAKELGATWVEFDVKETEDGVLIIMHDDDLDRTTNGKGTIINSKWSEIKNLDAGSYFNSTFTNEKIPTLEETFLLLSELNLGANIEIKPCPTREKRTAIAIANEIKNKWPKNLPPPLVSSFSMESLVAAKKVDPNLIIGALFETLPHDWKKIALEVQAKTIHIDHEIVNKEMINEITHEGYPILTYTVNDQKRANELFDMGVTAIFTDFPWKE</sequence>
<dbReference type="OrthoDB" id="5297191at2"/>
<dbReference type="InterPro" id="IPR017946">
    <property type="entry name" value="PLC-like_Pdiesterase_TIM-brl"/>
</dbReference>
<dbReference type="Pfam" id="PF03009">
    <property type="entry name" value="GDPD"/>
    <property type="match status" value="1"/>
</dbReference>
<dbReference type="Proteomes" id="UP000437748">
    <property type="component" value="Unassembled WGS sequence"/>
</dbReference>
<dbReference type="PROSITE" id="PS51704">
    <property type="entry name" value="GP_PDE"/>
    <property type="match status" value="1"/>
</dbReference>
<dbReference type="CDD" id="cd08562">
    <property type="entry name" value="GDPD_EcUgpQ_like"/>
    <property type="match status" value="1"/>
</dbReference>
<comment type="caution">
    <text evidence="2">The sequence shown here is derived from an EMBL/GenBank/DDBJ whole genome shotgun (WGS) entry which is preliminary data.</text>
</comment>
<dbReference type="AlphaFoldDB" id="A0A6N6VS47"/>
<dbReference type="PANTHER" id="PTHR46211">
    <property type="entry name" value="GLYCEROPHOSPHORYL DIESTER PHOSPHODIESTERASE"/>
    <property type="match status" value="1"/>
</dbReference>
<dbReference type="InterPro" id="IPR030395">
    <property type="entry name" value="GP_PDE_dom"/>
</dbReference>
<evidence type="ECO:0000259" key="1">
    <source>
        <dbReference type="PROSITE" id="PS51704"/>
    </source>
</evidence>
<dbReference type="SUPFAM" id="SSF51695">
    <property type="entry name" value="PLC-like phosphodiesterases"/>
    <property type="match status" value="1"/>
</dbReference>
<evidence type="ECO:0000313" key="2">
    <source>
        <dbReference type="EMBL" id="KAB8038780.1"/>
    </source>
</evidence>
<dbReference type="PANTHER" id="PTHR46211:SF1">
    <property type="entry name" value="GLYCEROPHOSPHODIESTER PHOSPHODIESTERASE, CYTOPLASMIC"/>
    <property type="match status" value="1"/>
</dbReference>
<proteinExistence type="predicted"/>
<organism evidence="2 3">
    <name type="scientific">Silvanigrella paludirubra</name>
    <dbReference type="NCBI Taxonomy" id="2499159"/>
    <lineage>
        <taxon>Bacteria</taxon>
        <taxon>Pseudomonadati</taxon>
        <taxon>Bdellovibrionota</taxon>
        <taxon>Oligoflexia</taxon>
        <taxon>Silvanigrellales</taxon>
        <taxon>Silvanigrellaceae</taxon>
        <taxon>Silvanigrella</taxon>
    </lineage>
</organism>